<protein>
    <submittedName>
        <fullName evidence="1">Uncharacterized protein</fullName>
    </submittedName>
</protein>
<gene>
    <name evidence="1" type="ORF">LARI1_G005240</name>
</gene>
<organism evidence="1 2">
    <name type="scientific">Lachnellula arida</name>
    <dbReference type="NCBI Taxonomy" id="1316785"/>
    <lineage>
        <taxon>Eukaryota</taxon>
        <taxon>Fungi</taxon>
        <taxon>Dikarya</taxon>
        <taxon>Ascomycota</taxon>
        <taxon>Pezizomycotina</taxon>
        <taxon>Leotiomycetes</taxon>
        <taxon>Helotiales</taxon>
        <taxon>Lachnaceae</taxon>
        <taxon>Lachnellula</taxon>
    </lineage>
</organism>
<comment type="caution">
    <text evidence="1">The sequence shown here is derived from an EMBL/GenBank/DDBJ whole genome shotgun (WGS) entry which is preliminary data.</text>
</comment>
<reference evidence="1 2" key="1">
    <citation type="submission" date="2018-05" db="EMBL/GenBank/DDBJ databases">
        <title>Whole genome sequencing for identification of molecular markers to develop diagnostic detection tools for the regulated plant pathogen Lachnellula willkommii.</title>
        <authorList>
            <person name="Giroux E."/>
            <person name="Bilodeau G."/>
        </authorList>
    </citation>
    <scope>NUCLEOTIDE SEQUENCE [LARGE SCALE GENOMIC DNA]</scope>
    <source>
        <strain evidence="1 2">CBS 203.66</strain>
    </source>
</reference>
<evidence type="ECO:0000313" key="2">
    <source>
        <dbReference type="Proteomes" id="UP000469559"/>
    </source>
</evidence>
<name>A0A8T9BD32_9HELO</name>
<dbReference type="EMBL" id="QGMF01000238">
    <property type="protein sequence ID" value="TVY17615.1"/>
    <property type="molecule type" value="Genomic_DNA"/>
</dbReference>
<keyword evidence="2" id="KW-1185">Reference proteome</keyword>
<evidence type="ECO:0000313" key="1">
    <source>
        <dbReference type="EMBL" id="TVY17615.1"/>
    </source>
</evidence>
<dbReference type="AlphaFoldDB" id="A0A8T9BD32"/>
<accession>A0A8T9BD32</accession>
<dbReference type="Proteomes" id="UP000469559">
    <property type="component" value="Unassembled WGS sequence"/>
</dbReference>
<sequence length="79" mass="9078">MHHLMLKQVSNCFRSASGKFCKHFAPSDDRDTPATEEPISFPLYRRSPGIRLDDLSSGDVLITSPMWIHRIHRPHTDYG</sequence>
<dbReference type="OrthoDB" id="10395763at2759"/>
<proteinExistence type="predicted"/>